<name>A0A6C0DHW7_9ZZZZ</name>
<keyword evidence="1" id="KW-1133">Transmembrane helix</keyword>
<evidence type="ECO:0000256" key="1">
    <source>
        <dbReference type="SAM" id="Phobius"/>
    </source>
</evidence>
<feature type="transmembrane region" description="Helical" evidence="1">
    <location>
        <begin position="167"/>
        <end position="184"/>
    </location>
</feature>
<dbReference type="EMBL" id="MN739613">
    <property type="protein sequence ID" value="QHT15519.1"/>
    <property type="molecule type" value="Genomic_DNA"/>
</dbReference>
<keyword evidence="1" id="KW-0812">Transmembrane</keyword>
<keyword evidence="1" id="KW-0472">Membrane</keyword>
<feature type="transmembrane region" description="Helical" evidence="1">
    <location>
        <begin position="50"/>
        <end position="74"/>
    </location>
</feature>
<evidence type="ECO:0000313" key="2">
    <source>
        <dbReference type="EMBL" id="QHT15519.1"/>
    </source>
</evidence>
<feature type="transmembrane region" description="Helical" evidence="1">
    <location>
        <begin position="125"/>
        <end position="147"/>
    </location>
</feature>
<dbReference type="AlphaFoldDB" id="A0A6C0DHW7"/>
<proteinExistence type="predicted"/>
<reference evidence="2" key="1">
    <citation type="journal article" date="2020" name="Nature">
        <title>Giant virus diversity and host interactions through global metagenomics.</title>
        <authorList>
            <person name="Schulz F."/>
            <person name="Roux S."/>
            <person name="Paez-Espino D."/>
            <person name="Jungbluth S."/>
            <person name="Walsh D.A."/>
            <person name="Denef V.J."/>
            <person name="McMahon K.D."/>
            <person name="Konstantinidis K.T."/>
            <person name="Eloe-Fadrosh E.A."/>
            <person name="Kyrpides N.C."/>
            <person name="Woyke T."/>
        </authorList>
    </citation>
    <scope>NUCLEOTIDE SEQUENCE</scope>
    <source>
        <strain evidence="2">GVMAG-M-3300023174-176</strain>
    </source>
</reference>
<protein>
    <submittedName>
        <fullName evidence="2">Uncharacterized protein</fullName>
    </submittedName>
</protein>
<sequence>MGGVASFISQKTIGNKDMTQTSWHSSIVPNFITPVSGSISEIGRLFPDSVIFGSLLLYFLTQNMAYGIFTVFLMETSLFHKLISFVFDKTSGGKNASNTSGPARTTDMKCRSGFRYSRIEFERGFLGGGYPSVPMFFFGSIAAYLLMADLSFKDTLDQMGPEWKGRFVFGTTMIGIVSFLAILSRIGCDSLVELGIAFGVGIAVGIAMYYLNSRVFGMESMNFLGLPYLLDKTKTDNPLYMCTTVPQGGPQEES</sequence>
<organism evidence="2">
    <name type="scientific">viral metagenome</name>
    <dbReference type="NCBI Taxonomy" id="1070528"/>
    <lineage>
        <taxon>unclassified sequences</taxon>
        <taxon>metagenomes</taxon>
        <taxon>organismal metagenomes</taxon>
    </lineage>
</organism>
<feature type="transmembrane region" description="Helical" evidence="1">
    <location>
        <begin position="191"/>
        <end position="211"/>
    </location>
</feature>
<accession>A0A6C0DHW7</accession>